<proteinExistence type="predicted"/>
<organism evidence="1 2">
    <name type="scientific">Ascaris lumbricoides</name>
    <name type="common">Giant roundworm</name>
    <dbReference type="NCBI Taxonomy" id="6252"/>
    <lineage>
        <taxon>Eukaryota</taxon>
        <taxon>Metazoa</taxon>
        <taxon>Ecdysozoa</taxon>
        <taxon>Nematoda</taxon>
        <taxon>Chromadorea</taxon>
        <taxon>Rhabditida</taxon>
        <taxon>Spirurina</taxon>
        <taxon>Ascaridomorpha</taxon>
        <taxon>Ascaridoidea</taxon>
        <taxon>Ascarididae</taxon>
        <taxon>Ascaris</taxon>
    </lineage>
</organism>
<sequence>MNKSIVDHYGPPEVLLQGEEKEKEDIGSIFPQNNQPLTSTWDNCDYFVEVLHSMAREKNEEHISSKVHDILPSEWRQSYIKTWKQANVKVLAEEYVC</sequence>
<keyword evidence="1" id="KW-1185">Reference proteome</keyword>
<protein>
    <submittedName>
        <fullName evidence="2">DDE-1 domain-containing protein</fullName>
    </submittedName>
</protein>
<dbReference type="Proteomes" id="UP000036681">
    <property type="component" value="Unplaced"/>
</dbReference>
<dbReference type="AlphaFoldDB" id="A0A0M3HTY2"/>
<accession>A0A0M3HTY2</accession>
<evidence type="ECO:0000313" key="1">
    <source>
        <dbReference type="Proteomes" id="UP000036681"/>
    </source>
</evidence>
<dbReference type="WBParaSite" id="ALUE_0000618301-mRNA-1">
    <property type="protein sequence ID" value="ALUE_0000618301-mRNA-1"/>
    <property type="gene ID" value="ALUE_0000618301"/>
</dbReference>
<name>A0A0M3HTY2_ASCLU</name>
<evidence type="ECO:0000313" key="2">
    <source>
        <dbReference type="WBParaSite" id="ALUE_0000618301-mRNA-1"/>
    </source>
</evidence>
<reference evidence="2" key="1">
    <citation type="submission" date="2017-02" db="UniProtKB">
        <authorList>
            <consortium name="WormBaseParasite"/>
        </authorList>
    </citation>
    <scope>IDENTIFICATION</scope>
</reference>